<reference evidence="5 6" key="1">
    <citation type="submission" date="2020-08" db="EMBL/GenBank/DDBJ databases">
        <title>Genomic Encyclopedia of Type Strains, Phase IV (KMG-V): Genome sequencing to study the core and pangenomes of soil and plant-associated prokaryotes.</title>
        <authorList>
            <person name="Whitman W."/>
        </authorList>
    </citation>
    <scope>NUCLEOTIDE SEQUENCE [LARGE SCALE GENOMIC DNA]</scope>
    <source>
        <strain evidence="3 6">SEMIA 444</strain>
        <strain evidence="2 5">SEMIA 448</strain>
        <strain evidence="4 7">SEMIA 452</strain>
    </source>
</reference>
<dbReference type="Gene3D" id="3.40.1360.10">
    <property type="match status" value="1"/>
</dbReference>
<protein>
    <recommendedName>
        <fullName evidence="1">Wadjet protein JetD C-terminal domain-containing protein</fullName>
    </recommendedName>
</protein>
<evidence type="ECO:0000259" key="1">
    <source>
        <dbReference type="Pfam" id="PF09983"/>
    </source>
</evidence>
<dbReference type="InterPro" id="IPR036078">
    <property type="entry name" value="Spo11/TopoVI_A_sf"/>
</dbReference>
<dbReference type="EMBL" id="JACIGW010000001">
    <property type="protein sequence ID" value="MBB4346293.1"/>
    <property type="molecule type" value="Genomic_DNA"/>
</dbReference>
<comment type="caution">
    <text evidence="3">The sequence shown here is derived from an EMBL/GenBank/DDBJ whole genome shotgun (WGS) entry which is preliminary data.</text>
</comment>
<accession>A0A7W6XAV9</accession>
<dbReference type="RefSeq" id="WP_183820756.1">
    <property type="nucleotide sequence ID" value="NZ_JACIGW010000001.1"/>
</dbReference>
<evidence type="ECO:0000313" key="7">
    <source>
        <dbReference type="Proteomes" id="UP000576087"/>
    </source>
</evidence>
<name>A0A7W6XAV9_9HYPH</name>
<evidence type="ECO:0000313" key="2">
    <source>
        <dbReference type="EMBL" id="MBB4346293.1"/>
    </source>
</evidence>
<proteinExistence type="predicted"/>
<dbReference type="GO" id="GO:0003677">
    <property type="term" value="F:DNA binding"/>
    <property type="evidence" value="ECO:0007669"/>
    <property type="project" value="InterPro"/>
</dbReference>
<evidence type="ECO:0000313" key="4">
    <source>
        <dbReference type="EMBL" id="MBB4446002.1"/>
    </source>
</evidence>
<dbReference type="Proteomes" id="UP000576087">
    <property type="component" value="Unassembled WGS sequence"/>
</dbReference>
<dbReference type="Proteomes" id="UP000520770">
    <property type="component" value="Unassembled WGS sequence"/>
</dbReference>
<dbReference type="Proteomes" id="UP000524535">
    <property type="component" value="Unassembled WGS sequence"/>
</dbReference>
<keyword evidence="6" id="KW-1185">Reference proteome</keyword>
<dbReference type="InterPro" id="IPR024534">
    <property type="entry name" value="JetD_C"/>
</dbReference>
<dbReference type="AlphaFoldDB" id="A0A7W6XAV9"/>
<evidence type="ECO:0000313" key="6">
    <source>
        <dbReference type="Proteomes" id="UP000524535"/>
    </source>
</evidence>
<dbReference type="Pfam" id="PF09983">
    <property type="entry name" value="JetD_C"/>
    <property type="match status" value="1"/>
</dbReference>
<evidence type="ECO:0000313" key="3">
    <source>
        <dbReference type="EMBL" id="MBB4411313.1"/>
    </source>
</evidence>
<dbReference type="SUPFAM" id="SSF56726">
    <property type="entry name" value="DNA topoisomerase IV, alpha subunit"/>
    <property type="match status" value="1"/>
</dbReference>
<dbReference type="EMBL" id="JACIHM010000001">
    <property type="protein sequence ID" value="MBB4446002.1"/>
    <property type="molecule type" value="Genomic_DNA"/>
</dbReference>
<evidence type="ECO:0000313" key="5">
    <source>
        <dbReference type="Proteomes" id="UP000520770"/>
    </source>
</evidence>
<feature type="domain" description="Wadjet protein JetD C-terminal" evidence="1">
    <location>
        <begin position="252"/>
        <end position="359"/>
    </location>
</feature>
<dbReference type="GO" id="GO:0005694">
    <property type="term" value="C:chromosome"/>
    <property type="evidence" value="ECO:0007669"/>
    <property type="project" value="InterPro"/>
</dbReference>
<dbReference type="EMBL" id="JACIGY010000001">
    <property type="protein sequence ID" value="MBB4411313.1"/>
    <property type="molecule type" value="Genomic_DNA"/>
</dbReference>
<organism evidence="3 6">
    <name type="scientific">Aliirhizobium cellulosilyticum</name>
    <dbReference type="NCBI Taxonomy" id="393664"/>
    <lineage>
        <taxon>Bacteria</taxon>
        <taxon>Pseudomonadati</taxon>
        <taxon>Pseudomonadota</taxon>
        <taxon>Alphaproteobacteria</taxon>
        <taxon>Hyphomicrobiales</taxon>
        <taxon>Rhizobiaceae</taxon>
        <taxon>Aliirhizobium</taxon>
    </lineage>
</organism>
<gene>
    <name evidence="3" type="ORF">GGE31_001784</name>
    <name evidence="2" type="ORF">GGE33_000001</name>
    <name evidence="4" type="ORF">GGE35_001784</name>
</gene>
<sequence>MKHISFGDAGKLLANLLDRYEAKPGVAALFGYANEAAFSSVEARDRFIETLRKAEKLGAVKLEKARASADTALRIRLVDVDILYRHLGRVPSHHQVHTLLTDFYELPNLPETAREVLDEIGAAWSRNVRKFGIMPNDTASLKDVLLLARGLQERASDPAAVAIDFRSFCRSVNTGSKALDHLASSVVAIHSRLYPGQRTPESLDTDEALATFGVSRMPQPLQLSGPIAIDGVILPTLSYYGFPPDQAATIGLSHAVDYVLTIENYTSFIRHARECNGSQKGLVLYTAGFPARSHLRQITRLCREAGTACYHWGDLDAGGVRIFRHIEKALQAQGVQLQPHLMDAAILTQYGVAAVGRSPLPPQGASGSAIEHLWCALRETGLVLEQESLSPRLPG</sequence>